<dbReference type="AlphaFoldDB" id="A0A1R3K277"/>
<evidence type="ECO:0000313" key="1">
    <source>
        <dbReference type="EMBL" id="OMP01184.1"/>
    </source>
</evidence>
<keyword evidence="2" id="KW-1185">Reference proteome</keyword>
<accession>A0A1R3K277</accession>
<organism evidence="1 2">
    <name type="scientific">Corchorus olitorius</name>
    <dbReference type="NCBI Taxonomy" id="93759"/>
    <lineage>
        <taxon>Eukaryota</taxon>
        <taxon>Viridiplantae</taxon>
        <taxon>Streptophyta</taxon>
        <taxon>Embryophyta</taxon>
        <taxon>Tracheophyta</taxon>
        <taxon>Spermatophyta</taxon>
        <taxon>Magnoliopsida</taxon>
        <taxon>eudicotyledons</taxon>
        <taxon>Gunneridae</taxon>
        <taxon>Pentapetalae</taxon>
        <taxon>rosids</taxon>
        <taxon>malvids</taxon>
        <taxon>Malvales</taxon>
        <taxon>Malvaceae</taxon>
        <taxon>Grewioideae</taxon>
        <taxon>Apeibeae</taxon>
        <taxon>Corchorus</taxon>
    </lineage>
</organism>
<dbReference type="EMBL" id="AWUE01014823">
    <property type="protein sequence ID" value="OMP01184.1"/>
    <property type="molecule type" value="Genomic_DNA"/>
</dbReference>
<dbReference type="Proteomes" id="UP000187203">
    <property type="component" value="Unassembled WGS sequence"/>
</dbReference>
<proteinExistence type="predicted"/>
<reference evidence="2" key="1">
    <citation type="submission" date="2013-09" db="EMBL/GenBank/DDBJ databases">
        <title>Corchorus olitorius genome sequencing.</title>
        <authorList>
            <person name="Alam M."/>
            <person name="Haque M.S."/>
            <person name="Islam M.S."/>
            <person name="Emdad E.M."/>
            <person name="Islam M.M."/>
            <person name="Ahmed B."/>
            <person name="Halim A."/>
            <person name="Hossen Q.M.M."/>
            <person name="Hossain M.Z."/>
            <person name="Ahmed R."/>
            <person name="Khan M.M."/>
            <person name="Islam R."/>
            <person name="Rashid M.M."/>
            <person name="Khan S.A."/>
            <person name="Rahman M.S."/>
            <person name="Alam M."/>
            <person name="Yahiya A.S."/>
            <person name="Khan M.S."/>
            <person name="Azam M.S."/>
            <person name="Haque T."/>
            <person name="Lashkar M.Z.H."/>
            <person name="Akhand A.I."/>
            <person name="Morshed G."/>
            <person name="Roy S."/>
            <person name="Uddin K.S."/>
            <person name="Rabeya T."/>
            <person name="Hossain A.S."/>
            <person name="Chowdhury A."/>
            <person name="Snigdha A.R."/>
            <person name="Mortoza M.S."/>
            <person name="Matin S.A."/>
            <person name="Hoque S.M.E."/>
            <person name="Islam M.K."/>
            <person name="Roy D.K."/>
            <person name="Haider R."/>
            <person name="Moosa M.M."/>
            <person name="Elias S.M."/>
            <person name="Hasan A.M."/>
            <person name="Jahan S."/>
            <person name="Shafiuddin M."/>
            <person name="Mahmood N."/>
            <person name="Shommy N.S."/>
        </authorList>
    </citation>
    <scope>NUCLEOTIDE SEQUENCE [LARGE SCALE GENOMIC DNA]</scope>
    <source>
        <strain evidence="2">cv. O-4</strain>
    </source>
</reference>
<evidence type="ECO:0000313" key="2">
    <source>
        <dbReference type="Proteomes" id="UP000187203"/>
    </source>
</evidence>
<protein>
    <submittedName>
        <fullName evidence="1">Cc-nbs-lrr resistance protein</fullName>
    </submittedName>
</protein>
<comment type="caution">
    <text evidence="1">The sequence shown here is derived from an EMBL/GenBank/DDBJ whole genome shotgun (WGS) entry which is preliminary data.</text>
</comment>
<sequence>MSGLPCGEKWTQRKTISAEVESWIAEVNAVEEAAQKFIRDAKSRKHLYEPIARYLLSRKSVEMLGKLSEREAEGNQFHKVADPAPPPRIGSTFVRILKPSYSRPNY</sequence>
<gene>
    <name evidence="1" type="ORF">COLO4_12084</name>
</gene>
<name>A0A1R3K277_9ROSI</name>